<dbReference type="KEGG" id="sur:STAUR_1043"/>
<evidence type="ECO:0000259" key="1">
    <source>
        <dbReference type="Pfam" id="PF05299"/>
    </source>
</evidence>
<name>E3FDG8_STIAD</name>
<dbReference type="InterPro" id="IPR007963">
    <property type="entry name" value="Peptidase_M61_catalytic"/>
</dbReference>
<dbReference type="AlphaFoldDB" id="E3FDG8"/>
<dbReference type="Gene3D" id="2.30.42.10">
    <property type="match status" value="1"/>
</dbReference>
<dbReference type="eggNOG" id="COG3975">
    <property type="taxonomic scope" value="Bacteria"/>
</dbReference>
<keyword evidence="2" id="KW-0645">Protease</keyword>
<evidence type="ECO:0000313" key="2">
    <source>
        <dbReference type="EMBL" id="ADO68847.1"/>
    </source>
</evidence>
<protein>
    <submittedName>
        <fullName evidence="2">Peptidase, M61 (Glycyl aminopeptidase) family protein</fullName>
        <ecNumber evidence="2">3.4.11.-</ecNumber>
    </submittedName>
</protein>
<dbReference type="InterPro" id="IPR036034">
    <property type="entry name" value="PDZ_sf"/>
</dbReference>
<dbReference type="RefSeq" id="WP_013374461.1">
    <property type="nucleotide sequence ID" value="NC_014623.1"/>
</dbReference>
<dbReference type="Proteomes" id="UP000001351">
    <property type="component" value="Chromosome"/>
</dbReference>
<accession>E3FDG8</accession>
<organism evidence="2 3">
    <name type="scientific">Stigmatella aurantiaca (strain DW4/3-1)</name>
    <dbReference type="NCBI Taxonomy" id="378806"/>
    <lineage>
        <taxon>Bacteria</taxon>
        <taxon>Pseudomonadati</taxon>
        <taxon>Myxococcota</taxon>
        <taxon>Myxococcia</taxon>
        <taxon>Myxococcales</taxon>
        <taxon>Cystobacterineae</taxon>
        <taxon>Archangiaceae</taxon>
        <taxon>Stigmatella</taxon>
    </lineage>
</organism>
<gene>
    <name evidence="2" type="ordered locus">STAUR_1043</name>
</gene>
<keyword evidence="2" id="KW-0378">Hydrolase</keyword>
<reference evidence="2 3" key="1">
    <citation type="journal article" date="2011" name="Mol. Biol. Evol.">
        <title>Comparative genomic analysis of fruiting body formation in Myxococcales.</title>
        <authorList>
            <person name="Huntley S."/>
            <person name="Hamann N."/>
            <person name="Wegener-Feldbrugge S."/>
            <person name="Treuner-Lange A."/>
            <person name="Kube M."/>
            <person name="Reinhardt R."/>
            <person name="Klages S."/>
            <person name="Muller R."/>
            <person name="Ronning C.M."/>
            <person name="Nierman W.C."/>
            <person name="Sogaard-Andersen L."/>
        </authorList>
    </citation>
    <scope>NUCLEOTIDE SEQUENCE [LARGE SCALE GENOMIC DNA]</scope>
    <source>
        <strain evidence="2 3">DW4/3-1</strain>
    </source>
</reference>
<evidence type="ECO:0000313" key="3">
    <source>
        <dbReference type="Proteomes" id="UP000001351"/>
    </source>
</evidence>
<keyword evidence="2" id="KW-0031">Aminopeptidase</keyword>
<dbReference type="Pfam" id="PF05299">
    <property type="entry name" value="Peptidase_M61"/>
    <property type="match status" value="1"/>
</dbReference>
<dbReference type="GO" id="GO:0004177">
    <property type="term" value="F:aminopeptidase activity"/>
    <property type="evidence" value="ECO:0007669"/>
    <property type="project" value="UniProtKB-KW"/>
</dbReference>
<keyword evidence="3" id="KW-1185">Reference proteome</keyword>
<proteinExistence type="predicted"/>
<dbReference type="STRING" id="378806.STAUR_1043"/>
<dbReference type="OrthoDB" id="9778516at2"/>
<dbReference type="Gene3D" id="1.10.390.10">
    <property type="entry name" value="Neutral Protease Domain 2"/>
    <property type="match status" value="1"/>
</dbReference>
<dbReference type="EMBL" id="CP002271">
    <property type="protein sequence ID" value="ADO68847.1"/>
    <property type="molecule type" value="Genomic_DNA"/>
</dbReference>
<feature type="domain" description="Peptidase M61 catalytic" evidence="1">
    <location>
        <begin position="85"/>
        <end position="173"/>
    </location>
</feature>
<dbReference type="HOGENOM" id="CLU_743759_0_0_7"/>
<sequence length="372" mass="40453">MRGLVLEVAWFGEGDVARSALPEVLPRVFGGAVGLMGGRAPVSRYAVLLRPDYPSGMTQGTPREGSIQVHTPREVPLERVHQGALLSTLAHEYLHTWGREAGAELRVSSEPELGGEMRWFIEGFVHYLAQLALLESGAQELSVFLSTLGQAYASVSRHPLYGQESLAQASARFFDDPAAREFSYSGGMVVAFLCDLELRARGQGPLARFLDQVPPGRLPVEWGSWLAAWTRHTGSPEPVASWVQTASPLPFLDRVRRAGGEVRERERWVFDAGFDVRLEGLTVASIGPLVGAQGLVRGDVVVSVNGRAISSAEAFLRELDPTGKPSTVQLRRGSELLERPLHRASRKEYEVSASGGSVLRHWSLGYSHPGGG</sequence>
<dbReference type="EC" id="3.4.11.-" evidence="2"/>
<dbReference type="SUPFAM" id="SSF50156">
    <property type="entry name" value="PDZ domain-like"/>
    <property type="match status" value="1"/>
</dbReference>
<dbReference type="InterPro" id="IPR027268">
    <property type="entry name" value="Peptidase_M4/M1_CTD_sf"/>
</dbReference>